<feature type="compositionally biased region" description="Low complexity" evidence="1">
    <location>
        <begin position="129"/>
        <end position="153"/>
    </location>
</feature>
<feature type="compositionally biased region" description="Basic and acidic residues" evidence="1">
    <location>
        <begin position="101"/>
        <end position="110"/>
    </location>
</feature>
<feature type="region of interest" description="Disordered" evidence="1">
    <location>
        <begin position="73"/>
        <end position="153"/>
    </location>
</feature>
<dbReference type="AlphaFoldDB" id="A0A4Q9H1T6"/>
<feature type="compositionally biased region" description="Acidic residues" evidence="1">
    <location>
        <begin position="75"/>
        <end position="90"/>
    </location>
</feature>
<feature type="region of interest" description="Disordered" evidence="1">
    <location>
        <begin position="374"/>
        <end position="400"/>
    </location>
</feature>
<feature type="compositionally biased region" description="Low complexity" evidence="1">
    <location>
        <begin position="111"/>
        <end position="121"/>
    </location>
</feature>
<dbReference type="Pfam" id="PF11306">
    <property type="entry name" value="DUF3108"/>
    <property type="match status" value="1"/>
</dbReference>
<evidence type="ECO:0000313" key="3">
    <source>
        <dbReference type="Proteomes" id="UP000292120"/>
    </source>
</evidence>
<evidence type="ECO:0000313" key="2">
    <source>
        <dbReference type="EMBL" id="TBO32521.1"/>
    </source>
</evidence>
<gene>
    <name evidence="2" type="ORF">EYS42_04845</name>
</gene>
<dbReference type="InterPro" id="IPR021457">
    <property type="entry name" value="DUF3108"/>
</dbReference>
<organism evidence="2 3">
    <name type="scientific">Aquabacterium lacunae</name>
    <dbReference type="NCBI Taxonomy" id="2528630"/>
    <lineage>
        <taxon>Bacteria</taxon>
        <taxon>Pseudomonadati</taxon>
        <taxon>Pseudomonadota</taxon>
        <taxon>Betaproteobacteria</taxon>
        <taxon>Burkholderiales</taxon>
        <taxon>Aquabacterium</taxon>
    </lineage>
</organism>
<dbReference type="Proteomes" id="UP000292120">
    <property type="component" value="Unassembled WGS sequence"/>
</dbReference>
<reference evidence="2 3" key="1">
    <citation type="submission" date="2019-02" db="EMBL/GenBank/DDBJ databases">
        <title>Aquabacterium sp. strain KMB7.</title>
        <authorList>
            <person name="Chen W.-M."/>
        </authorList>
    </citation>
    <scope>NUCLEOTIDE SEQUENCE [LARGE SCALE GENOMIC DNA]</scope>
    <source>
        <strain evidence="2 3">KMB7</strain>
    </source>
</reference>
<evidence type="ECO:0000256" key="1">
    <source>
        <dbReference type="SAM" id="MobiDB-lite"/>
    </source>
</evidence>
<protein>
    <submittedName>
        <fullName evidence="2">DUF3108 domain-containing protein</fullName>
    </submittedName>
</protein>
<name>A0A4Q9H1T6_9BURK</name>
<dbReference type="EMBL" id="SIXI01000002">
    <property type="protein sequence ID" value="TBO32521.1"/>
    <property type="molecule type" value="Genomic_DNA"/>
</dbReference>
<comment type="caution">
    <text evidence="2">The sequence shown here is derived from an EMBL/GenBank/DDBJ whole genome shotgun (WGS) entry which is preliminary data.</text>
</comment>
<accession>A0A4Q9H1T6</accession>
<proteinExistence type="predicted"/>
<sequence>MAENLLSQTRSHRKVFGAIVLVVLLVHALATQGVLHELAVARGDEASSIDRMEATFDTDMQLTEPPVVVAQADTAEPEVAEPEPEPEAPEPAELPPSAPEKASKPEDKASAPEPAASAPEAKASEPDKAASQAFAAASAPDSALAPSPPASQASVQAGSNVFQWPKATRVSFKLSGYLRGEIHGSAKVEWVRQGSKYQVHVDAIVGPSFAPLGSQRWTSEGYLTKDGLVPERFESINKLLIKSNPSRVVSFTPTTVVLSSGEQVPKLEGVQDPASHYIQIAYHMILDNSPLVVGNVIGVPMAWTKKQEMIVYSVAAEETLKTPLGDINTFKLVPMNVTNVKGGDVLAEIWIAPQLQYLPIRMLIRQGPDTFLQMEMDKPPQQTPADDPPEQQVREPTPQF</sequence>
<dbReference type="RefSeq" id="WP_130966733.1">
    <property type="nucleotide sequence ID" value="NZ_SIXI01000002.1"/>
</dbReference>
<keyword evidence="3" id="KW-1185">Reference proteome</keyword>
<dbReference type="OrthoDB" id="8526020at2"/>